<dbReference type="Gene3D" id="3.20.20.80">
    <property type="entry name" value="Glycosidases"/>
    <property type="match status" value="1"/>
</dbReference>
<keyword evidence="11" id="KW-1185">Reference proteome</keyword>
<evidence type="ECO:0000256" key="6">
    <source>
        <dbReference type="ARBA" id="ARBA00038929"/>
    </source>
</evidence>
<gene>
    <name evidence="10" type="ORF">D0Z07_2160</name>
</gene>
<evidence type="ECO:0000256" key="3">
    <source>
        <dbReference type="ARBA" id="ARBA00023295"/>
    </source>
</evidence>
<keyword evidence="8" id="KW-0732">Signal</keyword>
<evidence type="ECO:0000259" key="9">
    <source>
        <dbReference type="Pfam" id="PF00150"/>
    </source>
</evidence>
<dbReference type="GO" id="GO:0071555">
    <property type="term" value="P:cell wall organization"/>
    <property type="evidence" value="ECO:0007669"/>
    <property type="project" value="UniProtKB-KW"/>
</dbReference>
<dbReference type="AlphaFoldDB" id="A0A9P7AZX4"/>
<organism evidence="10 11">
    <name type="scientific">Hyphodiscus hymeniophilus</name>
    <dbReference type="NCBI Taxonomy" id="353542"/>
    <lineage>
        <taxon>Eukaryota</taxon>
        <taxon>Fungi</taxon>
        <taxon>Dikarya</taxon>
        <taxon>Ascomycota</taxon>
        <taxon>Pezizomycotina</taxon>
        <taxon>Leotiomycetes</taxon>
        <taxon>Helotiales</taxon>
        <taxon>Hyphodiscaceae</taxon>
        <taxon>Hyphodiscus</taxon>
    </lineage>
</organism>
<dbReference type="InterPro" id="IPR017853">
    <property type="entry name" value="GH"/>
</dbReference>
<dbReference type="InterPro" id="IPR018087">
    <property type="entry name" value="Glyco_hydro_5_CS"/>
</dbReference>
<dbReference type="EMBL" id="VNKQ01000004">
    <property type="protein sequence ID" value="KAG0651657.1"/>
    <property type="molecule type" value="Genomic_DNA"/>
</dbReference>
<comment type="catalytic activity">
    <reaction evidence="5">
        <text>Successive hydrolysis of beta-D-glucose units from the non-reducing ends of (1-&gt;3)-beta-D-glucans, releasing alpha-glucose.</text>
        <dbReference type="EC" id="3.2.1.58"/>
    </reaction>
</comment>
<keyword evidence="3 7" id="KW-0326">Glycosidase</keyword>
<dbReference type="GO" id="GO:0004338">
    <property type="term" value="F:glucan exo-1,3-beta-glucosidase activity"/>
    <property type="evidence" value="ECO:0007669"/>
    <property type="project" value="UniProtKB-EC"/>
</dbReference>
<dbReference type="GO" id="GO:0005576">
    <property type="term" value="C:extracellular region"/>
    <property type="evidence" value="ECO:0007669"/>
    <property type="project" value="TreeGrafter"/>
</dbReference>
<dbReference type="PANTHER" id="PTHR31297">
    <property type="entry name" value="GLUCAN ENDO-1,6-BETA-GLUCOSIDASE B"/>
    <property type="match status" value="1"/>
</dbReference>
<dbReference type="FunFam" id="3.20.20.80:FF:000033">
    <property type="entry name" value="Glucan 1,3-beta-glucosidase A"/>
    <property type="match status" value="1"/>
</dbReference>
<dbReference type="EC" id="3.2.1.58" evidence="6"/>
<feature type="signal peptide" evidence="8">
    <location>
        <begin position="1"/>
        <end position="18"/>
    </location>
</feature>
<feature type="domain" description="Glycoside hydrolase family 5" evidence="9">
    <location>
        <begin position="111"/>
        <end position="337"/>
    </location>
</feature>
<evidence type="ECO:0000256" key="2">
    <source>
        <dbReference type="ARBA" id="ARBA00022801"/>
    </source>
</evidence>
<accession>A0A9P7AZX4</accession>
<dbReference type="Proteomes" id="UP000785200">
    <property type="component" value="Unassembled WGS sequence"/>
</dbReference>
<reference evidence="10" key="1">
    <citation type="submission" date="2019-07" db="EMBL/GenBank/DDBJ databases">
        <title>Hyphodiscus hymeniophilus genome sequencing and assembly.</title>
        <authorList>
            <person name="Kramer G."/>
            <person name="Nodwell J."/>
        </authorList>
    </citation>
    <scope>NUCLEOTIDE SEQUENCE</scope>
    <source>
        <strain evidence="10">ATCC 34498</strain>
    </source>
</reference>
<comment type="similarity">
    <text evidence="1 7">Belongs to the glycosyl hydrolase 5 (cellulase A) family.</text>
</comment>
<dbReference type="Pfam" id="PF00150">
    <property type="entry name" value="Cellulase"/>
    <property type="match status" value="1"/>
</dbReference>
<dbReference type="InterPro" id="IPR001547">
    <property type="entry name" value="Glyco_hydro_5"/>
</dbReference>
<dbReference type="InterPro" id="IPR050386">
    <property type="entry name" value="Glycosyl_hydrolase_5"/>
</dbReference>
<protein>
    <recommendedName>
        <fullName evidence="6">glucan 1,3-beta-glucosidase</fullName>
        <ecNumber evidence="6">3.2.1.58</ecNumber>
    </recommendedName>
</protein>
<dbReference type="OrthoDB" id="62120at2759"/>
<dbReference type="PROSITE" id="PS00659">
    <property type="entry name" value="GLYCOSYL_HYDROL_F5"/>
    <property type="match status" value="1"/>
</dbReference>
<evidence type="ECO:0000313" key="10">
    <source>
        <dbReference type="EMBL" id="KAG0651657.1"/>
    </source>
</evidence>
<feature type="chain" id="PRO_5040346763" description="glucan 1,3-beta-glucosidase" evidence="8">
    <location>
        <begin position="19"/>
        <end position="437"/>
    </location>
</feature>
<dbReference type="PANTHER" id="PTHR31297:SF8">
    <property type="entry name" value="GLYCOSIDE HYDROLASE FAMILY 5 DOMAIN-CONTAINING PROTEIN"/>
    <property type="match status" value="1"/>
</dbReference>
<comment type="caution">
    <text evidence="10">The sequence shown here is derived from an EMBL/GenBank/DDBJ whole genome shotgun (WGS) entry which is preliminary data.</text>
</comment>
<evidence type="ECO:0000256" key="1">
    <source>
        <dbReference type="ARBA" id="ARBA00005641"/>
    </source>
</evidence>
<dbReference type="SUPFAM" id="SSF51445">
    <property type="entry name" value="(Trans)glycosidases"/>
    <property type="match status" value="1"/>
</dbReference>
<dbReference type="GO" id="GO:0009986">
    <property type="term" value="C:cell surface"/>
    <property type="evidence" value="ECO:0007669"/>
    <property type="project" value="TreeGrafter"/>
</dbReference>
<evidence type="ECO:0000256" key="8">
    <source>
        <dbReference type="SAM" id="SignalP"/>
    </source>
</evidence>
<evidence type="ECO:0000256" key="4">
    <source>
        <dbReference type="ARBA" id="ARBA00023316"/>
    </source>
</evidence>
<sequence length="437" mass="48334">MLFTNALAAVFAAGVATSLPTPYVLLSLSEPALLISDREPLSKRSVAFNWGSEKVRGLNIGGWLVLEPWITPSIFQNVDQSLGIVDEFTLTQKLGTDAAYNILKPHWDSWCTYTDFQKIADAGFNTVRIPIGYWAYSLESGESYTQGAAPYIDAAIDWARGTGLKIWIDLHGAPGSQNGFDNSGQRLATPGWQSGDSVAQTLSVLQTITTKYAQPEYQDVVVAIELLNEPLSSELNYGELQQFYRDGFDQVRAVSDTPVMLQDGFNPPSSWNGFLSVSDNNAQNVIVDHHEYQVFTDELVALENWQHRQLVCNNAPSYSTGSDKWVVVGEWTAAETDCAPALNGYLVGARYDGTYPGSTFVGSCDGMSNIADWDDDMRGDVRGYIEAQLETFESHTQGWVFWNFKTEAAHEWDAFALLDAGLFPQPLTDREFTTICS</sequence>
<proteinExistence type="inferred from homology"/>
<dbReference type="GO" id="GO:0009251">
    <property type="term" value="P:glucan catabolic process"/>
    <property type="evidence" value="ECO:0007669"/>
    <property type="project" value="TreeGrafter"/>
</dbReference>
<name>A0A9P7AZX4_9HELO</name>
<evidence type="ECO:0000313" key="11">
    <source>
        <dbReference type="Proteomes" id="UP000785200"/>
    </source>
</evidence>
<evidence type="ECO:0000256" key="5">
    <source>
        <dbReference type="ARBA" id="ARBA00036824"/>
    </source>
</evidence>
<evidence type="ECO:0000256" key="7">
    <source>
        <dbReference type="RuleBase" id="RU361153"/>
    </source>
</evidence>
<keyword evidence="2 7" id="KW-0378">Hydrolase</keyword>
<keyword evidence="4" id="KW-0961">Cell wall biogenesis/degradation</keyword>